<keyword evidence="8 9" id="KW-1208">Phospholipid metabolism</keyword>
<feature type="binding site" evidence="11">
    <location>
        <begin position="271"/>
        <end position="272"/>
    </location>
    <ligand>
        <name>substrate</name>
    </ligand>
</feature>
<dbReference type="GO" id="GO:0051287">
    <property type="term" value="F:NAD binding"/>
    <property type="evidence" value="ECO:0007669"/>
    <property type="project" value="InterPro"/>
</dbReference>
<feature type="binding site" evidence="9">
    <location>
        <position position="297"/>
    </location>
    <ligand>
        <name>NADPH</name>
        <dbReference type="ChEBI" id="CHEBI:57783"/>
    </ligand>
</feature>
<keyword evidence="7 9" id="KW-0594">Phospholipid biosynthesis</keyword>
<keyword evidence="6 9" id="KW-0443">Lipid metabolism</keyword>
<gene>
    <name evidence="9" type="primary">gpsA</name>
    <name evidence="17" type="ORF">C7460_104212</name>
</gene>
<evidence type="ECO:0000256" key="8">
    <source>
        <dbReference type="ARBA" id="ARBA00023264"/>
    </source>
</evidence>
<evidence type="ECO:0000256" key="14">
    <source>
        <dbReference type="RuleBase" id="RU000439"/>
    </source>
</evidence>
<feature type="active site" description="Proton acceptor" evidence="9 10">
    <location>
        <position position="207"/>
    </location>
</feature>
<accession>A0A3D9L5B7</accession>
<protein>
    <recommendedName>
        <fullName evidence="9">Glycerol-3-phosphate dehydrogenase [NAD(P)+]</fullName>
        <ecNumber evidence="9">1.1.1.94</ecNumber>
    </recommendedName>
    <alternativeName>
        <fullName evidence="9">NAD(P)(+)-dependent glycerol-3-phosphate dehydrogenase</fullName>
    </alternativeName>
    <alternativeName>
        <fullName evidence="9">NAD(P)H-dependent dihydroxyacetone-phosphate reductase</fullName>
    </alternativeName>
</protein>
<organism evidence="17 18">
    <name type="scientific">Marinoscillum furvescens DSM 4134</name>
    <dbReference type="NCBI Taxonomy" id="1122208"/>
    <lineage>
        <taxon>Bacteria</taxon>
        <taxon>Pseudomonadati</taxon>
        <taxon>Bacteroidota</taxon>
        <taxon>Cytophagia</taxon>
        <taxon>Cytophagales</taxon>
        <taxon>Reichenbachiellaceae</taxon>
        <taxon>Marinoscillum</taxon>
    </lineage>
</organism>
<feature type="domain" description="Glycerol-3-phosphate dehydrogenase NAD-dependent N-terminal" evidence="15">
    <location>
        <begin position="11"/>
        <end position="172"/>
    </location>
</feature>
<feature type="binding site" evidence="9">
    <location>
        <position position="271"/>
    </location>
    <ligand>
        <name>NADPH</name>
        <dbReference type="ChEBI" id="CHEBI:57783"/>
    </ligand>
</feature>
<dbReference type="UniPathway" id="UPA00940"/>
<dbReference type="PANTHER" id="PTHR11728:SF1">
    <property type="entry name" value="GLYCEROL-3-PHOSPHATE DEHYDROGENASE [NAD(+)] 2, CHLOROPLASTIC"/>
    <property type="match status" value="1"/>
</dbReference>
<evidence type="ECO:0000256" key="7">
    <source>
        <dbReference type="ARBA" id="ARBA00023209"/>
    </source>
</evidence>
<keyword evidence="3 9" id="KW-0521">NADP</keyword>
<feature type="binding site" evidence="12">
    <location>
        <position position="271"/>
    </location>
    <ligand>
        <name>NAD(+)</name>
        <dbReference type="ChEBI" id="CHEBI:57540"/>
    </ligand>
</feature>
<dbReference type="PANTHER" id="PTHR11728">
    <property type="entry name" value="GLYCEROL-3-PHOSPHATE DEHYDROGENASE"/>
    <property type="match status" value="1"/>
</dbReference>
<dbReference type="EMBL" id="QREG01000004">
    <property type="protein sequence ID" value="REE01192.1"/>
    <property type="molecule type" value="Genomic_DNA"/>
</dbReference>
<proteinExistence type="inferred from homology"/>
<feature type="binding site" evidence="12">
    <location>
        <begin position="15"/>
        <end position="20"/>
    </location>
    <ligand>
        <name>NAD(+)</name>
        <dbReference type="ChEBI" id="CHEBI:57540"/>
    </ligand>
</feature>
<comment type="caution">
    <text evidence="9">Lacks conserved residue(s) required for the propagation of feature annotation.</text>
</comment>
<dbReference type="AlphaFoldDB" id="A0A3D9L5B7"/>
<dbReference type="SUPFAM" id="SSF51735">
    <property type="entry name" value="NAD(P)-binding Rossmann-fold domains"/>
    <property type="match status" value="1"/>
</dbReference>
<dbReference type="Pfam" id="PF07479">
    <property type="entry name" value="NAD_Gly3P_dh_C"/>
    <property type="match status" value="1"/>
</dbReference>
<comment type="caution">
    <text evidence="17">The sequence shown here is derived from an EMBL/GenBank/DDBJ whole genome shotgun (WGS) entry which is preliminary data.</text>
</comment>
<evidence type="ECO:0000256" key="11">
    <source>
        <dbReference type="PIRSR" id="PIRSR000114-2"/>
    </source>
</evidence>
<comment type="function">
    <text evidence="9">Catalyzes the reduction of the glycolytic intermediate dihydroxyacetone phosphate (DHAP) to sn-glycerol 3-phosphate (G3P), the key precursor for phospholipid synthesis.</text>
</comment>
<dbReference type="GO" id="GO:0046168">
    <property type="term" value="P:glycerol-3-phosphate catabolic process"/>
    <property type="evidence" value="ECO:0007669"/>
    <property type="project" value="InterPro"/>
</dbReference>
<evidence type="ECO:0000256" key="2">
    <source>
        <dbReference type="ARBA" id="ARBA00022516"/>
    </source>
</evidence>
<dbReference type="GO" id="GO:0006650">
    <property type="term" value="P:glycerophospholipid metabolic process"/>
    <property type="evidence" value="ECO:0007669"/>
    <property type="project" value="UniProtKB-UniRule"/>
</dbReference>
<reference evidence="17 18" key="1">
    <citation type="submission" date="2018-07" db="EMBL/GenBank/DDBJ databases">
        <title>Genomic Encyclopedia of Type Strains, Phase IV (KMG-IV): sequencing the most valuable type-strain genomes for metagenomic binning, comparative biology and taxonomic classification.</title>
        <authorList>
            <person name="Goeker M."/>
        </authorList>
    </citation>
    <scope>NUCLEOTIDE SEQUENCE [LARGE SCALE GENOMIC DNA]</scope>
    <source>
        <strain evidence="17 18">DSM 4134</strain>
    </source>
</reference>
<feature type="binding site" evidence="9">
    <location>
        <position position="270"/>
    </location>
    <ligand>
        <name>sn-glycerol 3-phosphate</name>
        <dbReference type="ChEBI" id="CHEBI:57597"/>
    </ligand>
</feature>
<keyword evidence="9" id="KW-0963">Cytoplasm</keyword>
<dbReference type="FunFam" id="1.10.1040.10:FF:000001">
    <property type="entry name" value="Glycerol-3-phosphate dehydrogenase [NAD(P)+]"/>
    <property type="match status" value="1"/>
</dbReference>
<dbReference type="InterPro" id="IPR008927">
    <property type="entry name" value="6-PGluconate_DH-like_C_sf"/>
</dbReference>
<evidence type="ECO:0000259" key="16">
    <source>
        <dbReference type="Pfam" id="PF07479"/>
    </source>
</evidence>
<dbReference type="InterPro" id="IPR036291">
    <property type="entry name" value="NAD(P)-bd_dom_sf"/>
</dbReference>
<feature type="binding site" evidence="9">
    <location>
        <position position="272"/>
    </location>
    <ligand>
        <name>sn-glycerol 3-phosphate</name>
        <dbReference type="ChEBI" id="CHEBI:57597"/>
    </ligand>
</feature>
<comment type="catalytic activity">
    <reaction evidence="9">
        <text>sn-glycerol 3-phosphate + NAD(+) = dihydroxyacetone phosphate + NADH + H(+)</text>
        <dbReference type="Rhea" id="RHEA:11092"/>
        <dbReference type="ChEBI" id="CHEBI:15378"/>
        <dbReference type="ChEBI" id="CHEBI:57540"/>
        <dbReference type="ChEBI" id="CHEBI:57597"/>
        <dbReference type="ChEBI" id="CHEBI:57642"/>
        <dbReference type="ChEBI" id="CHEBI:57945"/>
        <dbReference type="EC" id="1.1.1.94"/>
    </reaction>
</comment>
<dbReference type="GO" id="GO:0008654">
    <property type="term" value="P:phospholipid biosynthetic process"/>
    <property type="evidence" value="ECO:0007669"/>
    <property type="project" value="UniProtKB-KW"/>
</dbReference>
<dbReference type="PIRSF" id="PIRSF000114">
    <property type="entry name" value="Glycerol-3-P_dh"/>
    <property type="match status" value="1"/>
</dbReference>
<evidence type="ECO:0000256" key="9">
    <source>
        <dbReference type="HAMAP-Rule" id="MF_00394"/>
    </source>
</evidence>
<feature type="binding site" evidence="9">
    <location>
        <position position="260"/>
    </location>
    <ligand>
        <name>sn-glycerol 3-phosphate</name>
        <dbReference type="ChEBI" id="CHEBI:57597"/>
    </ligand>
</feature>
<evidence type="ECO:0000256" key="4">
    <source>
        <dbReference type="ARBA" id="ARBA00023002"/>
    </source>
</evidence>
<dbReference type="Gene3D" id="1.10.1040.10">
    <property type="entry name" value="N-(1-d-carboxylethyl)-l-norvaline Dehydrogenase, domain 2"/>
    <property type="match status" value="1"/>
</dbReference>
<dbReference type="PRINTS" id="PR00077">
    <property type="entry name" value="GPDHDRGNASE"/>
</dbReference>
<keyword evidence="18" id="KW-1185">Reference proteome</keyword>
<dbReference type="InterPro" id="IPR013328">
    <property type="entry name" value="6PGD_dom2"/>
</dbReference>
<keyword evidence="9" id="KW-0547">Nucleotide-binding</keyword>
<evidence type="ECO:0000313" key="17">
    <source>
        <dbReference type="EMBL" id="REE01192.1"/>
    </source>
</evidence>
<evidence type="ECO:0000256" key="10">
    <source>
        <dbReference type="PIRSR" id="PIRSR000114-1"/>
    </source>
</evidence>
<dbReference type="NCBIfam" id="NF000940">
    <property type="entry name" value="PRK00094.1-2"/>
    <property type="match status" value="1"/>
</dbReference>
<dbReference type="InterPro" id="IPR006168">
    <property type="entry name" value="G3P_DH_NAD-dep"/>
</dbReference>
<feature type="binding site" evidence="9">
    <location>
        <position position="207"/>
    </location>
    <ligand>
        <name>sn-glycerol 3-phosphate</name>
        <dbReference type="ChEBI" id="CHEBI:57597"/>
    </ligand>
</feature>
<evidence type="ECO:0000256" key="13">
    <source>
        <dbReference type="RuleBase" id="RU000437"/>
    </source>
</evidence>
<name>A0A3D9L5B7_MARFU</name>
<feature type="binding site" evidence="9">
    <location>
        <position position="109"/>
    </location>
    <ligand>
        <name>sn-glycerol 3-phosphate</name>
        <dbReference type="ChEBI" id="CHEBI:57597"/>
    </ligand>
</feature>
<comment type="similarity">
    <text evidence="1 9 13">Belongs to the NAD-dependent glycerol-3-phosphate dehydrogenase family.</text>
</comment>
<dbReference type="Proteomes" id="UP000256779">
    <property type="component" value="Unassembled WGS sequence"/>
</dbReference>
<comment type="catalytic activity">
    <reaction evidence="9 14">
        <text>sn-glycerol 3-phosphate + NADP(+) = dihydroxyacetone phosphate + NADPH + H(+)</text>
        <dbReference type="Rhea" id="RHEA:11096"/>
        <dbReference type="ChEBI" id="CHEBI:15378"/>
        <dbReference type="ChEBI" id="CHEBI:57597"/>
        <dbReference type="ChEBI" id="CHEBI:57642"/>
        <dbReference type="ChEBI" id="CHEBI:57783"/>
        <dbReference type="ChEBI" id="CHEBI:58349"/>
        <dbReference type="EC" id="1.1.1.94"/>
    </reaction>
</comment>
<comment type="subcellular location">
    <subcellularLocation>
        <location evidence="9">Cytoplasm</location>
    </subcellularLocation>
</comment>
<keyword evidence="2 9" id="KW-0444">Lipid biosynthesis</keyword>
<feature type="binding site" evidence="9">
    <location>
        <position position="19"/>
    </location>
    <ligand>
        <name>NADPH</name>
        <dbReference type="ChEBI" id="CHEBI:57783"/>
    </ligand>
</feature>
<evidence type="ECO:0000259" key="15">
    <source>
        <dbReference type="Pfam" id="PF01210"/>
    </source>
</evidence>
<dbReference type="GO" id="GO:0005975">
    <property type="term" value="P:carbohydrate metabolic process"/>
    <property type="evidence" value="ECO:0007669"/>
    <property type="project" value="InterPro"/>
</dbReference>
<dbReference type="Gene3D" id="3.40.50.720">
    <property type="entry name" value="NAD(P)-binding Rossmann-like Domain"/>
    <property type="match status" value="1"/>
</dbReference>
<dbReference type="InterPro" id="IPR006109">
    <property type="entry name" value="G3P_DH_NAD-dep_C"/>
</dbReference>
<feature type="binding site" evidence="11">
    <location>
        <position position="109"/>
    </location>
    <ligand>
        <name>substrate</name>
    </ligand>
</feature>
<evidence type="ECO:0000256" key="1">
    <source>
        <dbReference type="ARBA" id="ARBA00011009"/>
    </source>
</evidence>
<dbReference type="NCBIfam" id="NF000942">
    <property type="entry name" value="PRK00094.1-4"/>
    <property type="match status" value="1"/>
</dbReference>
<comment type="pathway">
    <text evidence="9">Membrane lipid metabolism; glycerophospholipid metabolism.</text>
</comment>
<dbReference type="RefSeq" id="WP_115867272.1">
    <property type="nucleotide sequence ID" value="NZ_QREG01000004.1"/>
</dbReference>
<feature type="binding site" evidence="9">
    <location>
        <position position="39"/>
    </location>
    <ligand>
        <name>NADPH</name>
        <dbReference type="ChEBI" id="CHEBI:57783"/>
    </ligand>
</feature>
<dbReference type="InterPro" id="IPR011128">
    <property type="entry name" value="G3P_DH_NAD-dep_N"/>
</dbReference>
<keyword evidence="5 9" id="KW-0520">NAD</keyword>
<feature type="binding site" evidence="9">
    <location>
        <position position="156"/>
    </location>
    <ligand>
        <name>NADPH</name>
        <dbReference type="ChEBI" id="CHEBI:57783"/>
    </ligand>
</feature>
<evidence type="ECO:0000256" key="12">
    <source>
        <dbReference type="PIRSR" id="PIRSR000114-3"/>
    </source>
</evidence>
<evidence type="ECO:0000256" key="5">
    <source>
        <dbReference type="ARBA" id="ARBA00023027"/>
    </source>
</evidence>
<feature type="binding site" evidence="12">
    <location>
        <position position="156"/>
    </location>
    <ligand>
        <name>NAD(+)</name>
        <dbReference type="ChEBI" id="CHEBI:57540"/>
    </ligand>
</feature>
<feature type="binding site" evidence="9">
    <location>
        <position position="295"/>
    </location>
    <ligand>
        <name>NADPH</name>
        <dbReference type="ChEBI" id="CHEBI:57783"/>
    </ligand>
</feature>
<dbReference type="HAMAP" id="MF_00394">
    <property type="entry name" value="NAD_Glyc3P_dehydrog"/>
    <property type="match status" value="1"/>
</dbReference>
<dbReference type="OrthoDB" id="9812273at2"/>
<evidence type="ECO:0000256" key="3">
    <source>
        <dbReference type="ARBA" id="ARBA00022857"/>
    </source>
</evidence>
<feature type="binding site" evidence="9">
    <location>
        <position position="271"/>
    </location>
    <ligand>
        <name>sn-glycerol 3-phosphate</name>
        <dbReference type="ChEBI" id="CHEBI:57597"/>
    </ligand>
</feature>
<dbReference type="GO" id="GO:0005829">
    <property type="term" value="C:cytosol"/>
    <property type="evidence" value="ECO:0007669"/>
    <property type="project" value="TreeGrafter"/>
</dbReference>
<dbReference type="GO" id="GO:0141153">
    <property type="term" value="F:glycerol-3-phosphate dehydrogenase (NADP+) activity"/>
    <property type="evidence" value="ECO:0007669"/>
    <property type="project" value="RHEA"/>
</dbReference>
<sequence>MGSKNTSETPVGVIGAGSFGTAVSNILAEKNKRVLLYARSAEKVATINASRECAGHKIHDHIEVTNDLEYVGQSCNVIFPVVPSANFRSMMKELAPYLRPYHILIHGTKGFDLNIDRKKIDEQNPLSREHVRTMSEVIKEESSVVRVGCLAGPNLAREISDKKPAATVVASHFDEVIRVGQNLLRNDRFLIYGSNDLIGIELCGILKNIIAVGAGTIAGLELGENAKALFISRGLVEMVHIGKALGGNAQAFLSLAGVGDLMATSYSNLSRNFTVGNRLAKGETIDEIIASMEEVAEGVKTIEIINELAQTYGVRCPITETLHRVIKKEMTVNEAHRYLMKFPFRAEIDIV</sequence>
<feature type="domain" description="Glycerol-3-phosphate dehydrogenase NAD-dependent C-terminal" evidence="16">
    <location>
        <begin position="196"/>
        <end position="335"/>
    </location>
</feature>
<dbReference type="GO" id="GO:0046167">
    <property type="term" value="P:glycerol-3-phosphate biosynthetic process"/>
    <property type="evidence" value="ECO:0007669"/>
    <property type="project" value="UniProtKB-UniRule"/>
</dbReference>
<dbReference type="EC" id="1.1.1.94" evidence="9"/>
<dbReference type="SUPFAM" id="SSF48179">
    <property type="entry name" value="6-phosphogluconate dehydrogenase C-terminal domain-like"/>
    <property type="match status" value="1"/>
</dbReference>
<dbReference type="GO" id="GO:0141152">
    <property type="term" value="F:glycerol-3-phosphate dehydrogenase (NAD+) activity"/>
    <property type="evidence" value="ECO:0007669"/>
    <property type="project" value="RHEA"/>
</dbReference>
<feature type="binding site" evidence="9">
    <location>
        <position position="152"/>
    </location>
    <ligand>
        <name>sn-glycerol 3-phosphate</name>
        <dbReference type="ChEBI" id="CHEBI:57597"/>
    </ligand>
</feature>
<feature type="binding site" evidence="9">
    <location>
        <position position="109"/>
    </location>
    <ligand>
        <name>NADPH</name>
        <dbReference type="ChEBI" id="CHEBI:57783"/>
    </ligand>
</feature>
<keyword evidence="4 9" id="KW-0560">Oxidoreductase</keyword>
<evidence type="ECO:0000313" key="18">
    <source>
        <dbReference type="Proteomes" id="UP000256779"/>
    </source>
</evidence>
<dbReference type="Pfam" id="PF01210">
    <property type="entry name" value="NAD_Gly3P_dh_N"/>
    <property type="match status" value="1"/>
</dbReference>
<evidence type="ECO:0000256" key="6">
    <source>
        <dbReference type="ARBA" id="ARBA00023098"/>
    </source>
</evidence>
<feature type="binding site" evidence="9">
    <location>
        <position position="18"/>
    </location>
    <ligand>
        <name>NADPH</name>
        <dbReference type="ChEBI" id="CHEBI:57783"/>
    </ligand>
</feature>